<dbReference type="EMBL" id="CAMXCT020006631">
    <property type="protein sequence ID" value="CAL1170719.1"/>
    <property type="molecule type" value="Genomic_DNA"/>
</dbReference>
<evidence type="ECO:0000313" key="4">
    <source>
        <dbReference type="Proteomes" id="UP001152797"/>
    </source>
</evidence>
<feature type="region of interest" description="Disordered" evidence="1">
    <location>
        <begin position="1"/>
        <end position="20"/>
    </location>
</feature>
<dbReference type="AlphaFoldDB" id="A0A9P1DWY1"/>
<accession>A0A9P1DWY1</accession>
<dbReference type="EMBL" id="CAMXCT010006631">
    <property type="protein sequence ID" value="CAI4017344.1"/>
    <property type="molecule type" value="Genomic_DNA"/>
</dbReference>
<dbReference type="GO" id="GO:0005634">
    <property type="term" value="C:nucleus"/>
    <property type="evidence" value="ECO:0007669"/>
    <property type="project" value="TreeGrafter"/>
</dbReference>
<dbReference type="OrthoDB" id="438641at2759"/>
<proteinExistence type="predicted"/>
<dbReference type="SUPFAM" id="SSF82199">
    <property type="entry name" value="SET domain"/>
    <property type="match status" value="1"/>
</dbReference>
<feature type="region of interest" description="Disordered" evidence="1">
    <location>
        <begin position="63"/>
        <end position="82"/>
    </location>
</feature>
<feature type="non-terminal residue" evidence="2">
    <location>
        <position position="616"/>
    </location>
</feature>
<dbReference type="PANTHER" id="PTHR12197:SF251">
    <property type="entry name" value="EG:BACR7C10.4 PROTEIN"/>
    <property type="match status" value="1"/>
</dbReference>
<protein>
    <submittedName>
        <fullName evidence="3">Histone-lysine N-methyltransferase ASHR1 (ASH1-related protein 1) (Protein SET DOMAIN GROUP 37)</fullName>
    </submittedName>
</protein>
<feature type="compositionally biased region" description="Gly residues" evidence="1">
    <location>
        <begin position="10"/>
        <end position="19"/>
    </location>
</feature>
<dbReference type="InterPro" id="IPR050869">
    <property type="entry name" value="H3K4_H4K5_MeTrfase"/>
</dbReference>
<reference evidence="2" key="1">
    <citation type="submission" date="2022-10" db="EMBL/GenBank/DDBJ databases">
        <authorList>
            <person name="Chen Y."/>
            <person name="Dougan E. K."/>
            <person name="Chan C."/>
            <person name="Rhodes N."/>
            <person name="Thang M."/>
        </authorList>
    </citation>
    <scope>NUCLEOTIDE SEQUENCE</scope>
</reference>
<sequence>APETWSKGFSGTGQDGKGPGEAIIKVLEDCSADFAQMEAETKSQEVQEEADFDKEMIDAKKEKVRLQTEKSSKEEEEARLSEKIRDMSEKKKMTDRSVALLAKYHEDLSQKCNQTAYEARTAERKVSKVEPQKSQASSAVRRGELLFTEESSTAECLKMQEELFQRPSTALPLATQLFVAVLHELIQRGQTAKIEQLKQLEGHQQQWASTARTLYDGLKEEVAQSISFERFLELFAQCAANAHEVDGAQGAAIFVLGSMAEHSCRPNAFKNVQGSQLTVRAMEDLVLGEKVSISYIPEYYPTWQRQRLLLHGFNFHCRCERCCGFETPELCCAFRCPECEGPCCPPTPCTELGGFCELLCEECGLRCSGEELEAFKKAETLEEFGEESAAALHPYHFKIFHMYLKHLDQVPAATALQIFPQLFEAFGRLREEGHPFLSQLAQREAESWEKALLKEAFDASAETMLLRSKAHLSVLSSGLQRFDGMRWVFTVLSSLVLIRARHFENDDSLDSVDADDSPGAMVAMVAMVDWGFKPADPWRVGAMTYAGRPRAMPPFQRRDVTGSSGGGHRRPSLLCRQRGLQAAWLLPVGSIYRDQWYQREDRKDPQKLIVHPVHHV</sequence>
<reference evidence="3 4" key="2">
    <citation type="submission" date="2024-05" db="EMBL/GenBank/DDBJ databases">
        <authorList>
            <person name="Chen Y."/>
            <person name="Shah S."/>
            <person name="Dougan E. K."/>
            <person name="Thang M."/>
            <person name="Chan C."/>
        </authorList>
    </citation>
    <scope>NUCLEOTIDE SEQUENCE [LARGE SCALE GENOMIC DNA]</scope>
</reference>
<evidence type="ECO:0000256" key="1">
    <source>
        <dbReference type="SAM" id="MobiDB-lite"/>
    </source>
</evidence>
<dbReference type="Gene3D" id="2.170.270.10">
    <property type="entry name" value="SET domain"/>
    <property type="match status" value="1"/>
</dbReference>
<evidence type="ECO:0000313" key="3">
    <source>
        <dbReference type="EMBL" id="CAL4804656.1"/>
    </source>
</evidence>
<dbReference type="InterPro" id="IPR046341">
    <property type="entry name" value="SET_dom_sf"/>
</dbReference>
<dbReference type="EMBL" id="CAMXCT030006631">
    <property type="protein sequence ID" value="CAL4804656.1"/>
    <property type="molecule type" value="Genomic_DNA"/>
</dbReference>
<keyword evidence="4" id="KW-1185">Reference proteome</keyword>
<organism evidence="2">
    <name type="scientific">Cladocopium goreaui</name>
    <dbReference type="NCBI Taxonomy" id="2562237"/>
    <lineage>
        <taxon>Eukaryota</taxon>
        <taxon>Sar</taxon>
        <taxon>Alveolata</taxon>
        <taxon>Dinophyceae</taxon>
        <taxon>Suessiales</taxon>
        <taxon>Symbiodiniaceae</taxon>
        <taxon>Cladocopium</taxon>
    </lineage>
</organism>
<evidence type="ECO:0000313" key="2">
    <source>
        <dbReference type="EMBL" id="CAI4017344.1"/>
    </source>
</evidence>
<dbReference type="PANTHER" id="PTHR12197">
    <property type="entry name" value="HISTONE-LYSINE N-METHYLTRANSFERASE SMYD"/>
    <property type="match status" value="1"/>
</dbReference>
<comment type="caution">
    <text evidence="2">The sequence shown here is derived from an EMBL/GenBank/DDBJ whole genome shotgun (WGS) entry which is preliminary data.</text>
</comment>
<dbReference type="CDD" id="cd20071">
    <property type="entry name" value="SET_SMYD"/>
    <property type="match status" value="1"/>
</dbReference>
<dbReference type="Proteomes" id="UP001152797">
    <property type="component" value="Unassembled WGS sequence"/>
</dbReference>
<name>A0A9P1DWY1_9DINO</name>
<gene>
    <name evidence="2" type="ORF">C1SCF055_LOCUS41995</name>
</gene>